<dbReference type="Proteomes" id="UP000006906">
    <property type="component" value="Chromosome 2"/>
</dbReference>
<reference evidence="1 2" key="1">
    <citation type="journal article" date="2007" name="Science">
        <title>The Chlamydomonas genome reveals the evolution of key animal and plant functions.</title>
        <authorList>
            <person name="Merchant S.S."/>
            <person name="Prochnik S.E."/>
            <person name="Vallon O."/>
            <person name="Harris E.H."/>
            <person name="Karpowicz S.J."/>
            <person name="Witman G.B."/>
            <person name="Terry A."/>
            <person name="Salamov A."/>
            <person name="Fritz-Laylin L.K."/>
            <person name="Marechal-Drouard L."/>
            <person name="Marshall W.F."/>
            <person name="Qu L.H."/>
            <person name="Nelson D.R."/>
            <person name="Sanderfoot A.A."/>
            <person name="Spalding M.H."/>
            <person name="Kapitonov V.V."/>
            <person name="Ren Q."/>
            <person name="Ferris P."/>
            <person name="Lindquist E."/>
            <person name="Shapiro H."/>
            <person name="Lucas S.M."/>
            <person name="Grimwood J."/>
            <person name="Schmutz J."/>
            <person name="Cardol P."/>
            <person name="Cerutti H."/>
            <person name="Chanfreau G."/>
            <person name="Chen C.L."/>
            <person name="Cognat V."/>
            <person name="Croft M.T."/>
            <person name="Dent R."/>
            <person name="Dutcher S."/>
            <person name="Fernandez E."/>
            <person name="Fukuzawa H."/>
            <person name="Gonzalez-Ballester D."/>
            <person name="Gonzalez-Halphen D."/>
            <person name="Hallmann A."/>
            <person name="Hanikenne M."/>
            <person name="Hippler M."/>
            <person name="Inwood W."/>
            <person name="Jabbari K."/>
            <person name="Kalanon M."/>
            <person name="Kuras R."/>
            <person name="Lefebvre P.A."/>
            <person name="Lemaire S.D."/>
            <person name="Lobanov A.V."/>
            <person name="Lohr M."/>
            <person name="Manuell A."/>
            <person name="Meier I."/>
            <person name="Mets L."/>
            <person name="Mittag M."/>
            <person name="Mittelmeier T."/>
            <person name="Moroney J.V."/>
            <person name="Moseley J."/>
            <person name="Napoli C."/>
            <person name="Nedelcu A.M."/>
            <person name="Niyogi K."/>
            <person name="Novoselov S.V."/>
            <person name="Paulsen I.T."/>
            <person name="Pazour G."/>
            <person name="Purton S."/>
            <person name="Ral J.P."/>
            <person name="Riano-Pachon D.M."/>
            <person name="Riekhof W."/>
            <person name="Rymarquis L."/>
            <person name="Schroda M."/>
            <person name="Stern D."/>
            <person name="Umen J."/>
            <person name="Willows R."/>
            <person name="Wilson N."/>
            <person name="Zimmer S.L."/>
            <person name="Allmer J."/>
            <person name="Balk J."/>
            <person name="Bisova K."/>
            <person name="Chen C.J."/>
            <person name="Elias M."/>
            <person name="Gendler K."/>
            <person name="Hauser C."/>
            <person name="Lamb M.R."/>
            <person name="Ledford H."/>
            <person name="Long J.C."/>
            <person name="Minagawa J."/>
            <person name="Page M.D."/>
            <person name="Pan J."/>
            <person name="Pootakham W."/>
            <person name="Roje S."/>
            <person name="Rose A."/>
            <person name="Stahlberg E."/>
            <person name="Terauchi A.M."/>
            <person name="Yang P."/>
            <person name="Ball S."/>
            <person name="Bowler C."/>
            <person name="Dieckmann C.L."/>
            <person name="Gladyshev V.N."/>
            <person name="Green P."/>
            <person name="Jorgensen R."/>
            <person name="Mayfield S."/>
            <person name="Mueller-Roeber B."/>
            <person name="Rajamani S."/>
            <person name="Sayre R.T."/>
            <person name="Brokstein P."/>
            <person name="Dubchak I."/>
            <person name="Goodstein D."/>
            <person name="Hornick L."/>
            <person name="Huang Y.W."/>
            <person name="Jhaveri J."/>
            <person name="Luo Y."/>
            <person name="Martinez D."/>
            <person name="Ngau W.C."/>
            <person name="Otillar B."/>
            <person name="Poliakov A."/>
            <person name="Porter A."/>
            <person name="Szajkowski L."/>
            <person name="Werner G."/>
            <person name="Zhou K."/>
            <person name="Grigoriev I.V."/>
            <person name="Rokhsar D.S."/>
            <person name="Grossman A.R."/>
        </authorList>
    </citation>
    <scope>NUCLEOTIDE SEQUENCE [LARGE SCALE GENOMIC DNA]</scope>
    <source>
        <strain evidence="2">CC-503</strain>
    </source>
</reference>
<dbReference type="AlphaFoldDB" id="A0A2K3E303"/>
<organism evidence="1 2">
    <name type="scientific">Chlamydomonas reinhardtii</name>
    <name type="common">Chlamydomonas smithii</name>
    <dbReference type="NCBI Taxonomy" id="3055"/>
    <lineage>
        <taxon>Eukaryota</taxon>
        <taxon>Viridiplantae</taxon>
        <taxon>Chlorophyta</taxon>
        <taxon>core chlorophytes</taxon>
        <taxon>Chlorophyceae</taxon>
        <taxon>CS clade</taxon>
        <taxon>Chlamydomonadales</taxon>
        <taxon>Chlamydomonadaceae</taxon>
        <taxon>Chlamydomonas</taxon>
    </lineage>
</organism>
<dbReference type="GeneID" id="66052467"/>
<keyword evidence="2" id="KW-1185">Reference proteome</keyword>
<gene>
    <name evidence="1" type="ORF">CHLRE_02g111426v5</name>
</gene>
<accession>A0A2K3E303</accession>
<evidence type="ECO:0000313" key="1">
    <source>
        <dbReference type="EMBL" id="PNW87162.1"/>
    </source>
</evidence>
<evidence type="ECO:0000313" key="2">
    <source>
        <dbReference type="Proteomes" id="UP000006906"/>
    </source>
</evidence>
<dbReference type="EMBL" id="CM008963">
    <property type="protein sequence ID" value="PNW87162.1"/>
    <property type="molecule type" value="Genomic_DNA"/>
</dbReference>
<protein>
    <submittedName>
        <fullName evidence="1">Uncharacterized protein</fullName>
    </submittedName>
</protein>
<name>A0A2K3E303_CHLRE</name>
<dbReference type="Gramene" id="PNW87162">
    <property type="protein sequence ID" value="PNW87162"/>
    <property type="gene ID" value="CHLRE_02g111426v5"/>
</dbReference>
<proteinExistence type="predicted"/>
<dbReference type="KEGG" id="cre:CHLRE_02g111426v5"/>
<dbReference type="InParanoid" id="A0A2K3E303"/>
<sequence length="59" mass="6679">MYLWQFWMPQCWHSPLGPRCFSPFAARARLAAFRPASARLEQPTGPSVVLGAADRSEEE</sequence>
<dbReference type="RefSeq" id="XP_042927525.1">
    <property type="nucleotide sequence ID" value="XM_043059891.1"/>
</dbReference>